<dbReference type="InterPro" id="IPR036259">
    <property type="entry name" value="MFS_trans_sf"/>
</dbReference>
<feature type="transmembrane region" description="Helical" evidence="2">
    <location>
        <begin position="421"/>
        <end position="443"/>
    </location>
</feature>
<feature type="transmembrane region" description="Helical" evidence="2">
    <location>
        <begin position="116"/>
        <end position="138"/>
    </location>
</feature>
<feature type="transmembrane region" description="Helical" evidence="2">
    <location>
        <begin position="21"/>
        <end position="47"/>
    </location>
</feature>
<name>A0A1R4G4X5_BREDI</name>
<feature type="transmembrane region" description="Helical" evidence="2">
    <location>
        <begin position="313"/>
        <end position="330"/>
    </location>
</feature>
<feature type="transmembrane region" description="Helical" evidence="2">
    <location>
        <begin position="159"/>
        <end position="180"/>
    </location>
</feature>
<evidence type="ECO:0000313" key="3">
    <source>
        <dbReference type="EMBL" id="SJM63224.1"/>
    </source>
</evidence>
<evidence type="ECO:0000313" key="4">
    <source>
        <dbReference type="Proteomes" id="UP000195766"/>
    </source>
</evidence>
<dbReference type="GO" id="GO:0008643">
    <property type="term" value="P:carbohydrate transport"/>
    <property type="evidence" value="ECO:0007669"/>
    <property type="project" value="InterPro"/>
</dbReference>
<feature type="transmembrane region" description="Helical" evidence="2">
    <location>
        <begin position="282"/>
        <end position="301"/>
    </location>
</feature>
<dbReference type="PANTHER" id="PTHR11328:SF24">
    <property type="entry name" value="MAJOR FACILITATOR SUPERFAMILY (MFS) PROFILE DOMAIN-CONTAINING PROTEIN"/>
    <property type="match status" value="1"/>
</dbReference>
<dbReference type="Pfam" id="PF13347">
    <property type="entry name" value="MFS_2"/>
    <property type="match status" value="1"/>
</dbReference>
<keyword evidence="2" id="KW-0812">Transmembrane</keyword>
<feature type="transmembrane region" description="Helical" evidence="2">
    <location>
        <begin position="53"/>
        <end position="79"/>
    </location>
</feature>
<organism evidence="3 4">
    <name type="scientific">Brevundimonas diminuta 3F5N</name>
    <dbReference type="NCBI Taxonomy" id="1255603"/>
    <lineage>
        <taxon>Bacteria</taxon>
        <taxon>Pseudomonadati</taxon>
        <taxon>Pseudomonadota</taxon>
        <taxon>Alphaproteobacteria</taxon>
        <taxon>Caulobacterales</taxon>
        <taxon>Caulobacteraceae</taxon>
        <taxon>Brevundimonas</taxon>
    </lineage>
</organism>
<dbReference type="AlphaFoldDB" id="A0A1R4G4X5"/>
<dbReference type="PANTHER" id="PTHR11328">
    <property type="entry name" value="MAJOR FACILITATOR SUPERFAMILY DOMAIN-CONTAINING PROTEIN"/>
    <property type="match status" value="1"/>
</dbReference>
<accession>A0A1R4G4X5</accession>
<feature type="transmembrane region" description="Helical" evidence="2">
    <location>
        <begin position="336"/>
        <end position="361"/>
    </location>
</feature>
<feature type="transmembrane region" description="Helical" evidence="2">
    <location>
        <begin position="249"/>
        <end position="270"/>
    </location>
</feature>
<dbReference type="Gene3D" id="1.20.1250.20">
    <property type="entry name" value="MFS general substrate transporter like domains"/>
    <property type="match status" value="2"/>
</dbReference>
<keyword evidence="3" id="KW-0813">Transport</keyword>
<gene>
    <name evidence="3" type="ORF">FM111_09430</name>
</gene>
<dbReference type="InterPro" id="IPR039672">
    <property type="entry name" value="MFS_2"/>
</dbReference>
<dbReference type="EMBL" id="FUIE01000049">
    <property type="protein sequence ID" value="SJM63224.1"/>
    <property type="molecule type" value="Genomic_DNA"/>
</dbReference>
<reference evidence="3 4" key="1">
    <citation type="submission" date="2017-02" db="EMBL/GenBank/DDBJ databases">
        <authorList>
            <person name="Peterson S.W."/>
        </authorList>
    </citation>
    <scope>NUCLEOTIDE SEQUENCE [LARGE SCALE GENOMIC DNA]</scope>
    <source>
        <strain evidence="3 4">3F5N</strain>
    </source>
</reference>
<comment type="similarity">
    <text evidence="1">Belongs to the sodium:galactoside symporter (TC 2.A.2) family.</text>
</comment>
<dbReference type="SUPFAM" id="SSF103473">
    <property type="entry name" value="MFS general substrate transporter"/>
    <property type="match status" value="1"/>
</dbReference>
<dbReference type="GO" id="GO:0015293">
    <property type="term" value="F:symporter activity"/>
    <property type="evidence" value="ECO:0007669"/>
    <property type="project" value="InterPro"/>
</dbReference>
<dbReference type="RefSeq" id="WP_087140724.1">
    <property type="nucleotide sequence ID" value="NZ_FUIE01000049.1"/>
</dbReference>
<dbReference type="GO" id="GO:0005886">
    <property type="term" value="C:plasma membrane"/>
    <property type="evidence" value="ECO:0007669"/>
    <property type="project" value="TreeGrafter"/>
</dbReference>
<dbReference type="OrthoDB" id="9764596at2"/>
<protein>
    <submittedName>
        <fullName evidence="3">Sugar transporter</fullName>
    </submittedName>
</protein>
<keyword evidence="2" id="KW-1133">Transmembrane helix</keyword>
<feature type="transmembrane region" description="Helical" evidence="2">
    <location>
        <begin position="91"/>
        <end position="110"/>
    </location>
</feature>
<feature type="transmembrane region" description="Helical" evidence="2">
    <location>
        <begin position="390"/>
        <end position="409"/>
    </location>
</feature>
<dbReference type="Proteomes" id="UP000195766">
    <property type="component" value="Unassembled WGS sequence"/>
</dbReference>
<evidence type="ECO:0000256" key="2">
    <source>
        <dbReference type="SAM" id="Phobius"/>
    </source>
</evidence>
<evidence type="ECO:0000256" key="1">
    <source>
        <dbReference type="ARBA" id="ARBA00009617"/>
    </source>
</evidence>
<sequence>MDAAVKTPNTVDPATPLRPRLLAGYGLANIGLACFLITPQLLLLYFLTDTLAVPAATAGIVLLLPKIWEVVFDPVVGLWSDRLRGRMGRRWPLMAAGAALFPLGFAAMFAPPTHLTGFGAVVWVMAAYMAATTAYALFSIPYAAMPGEISRRQQDRTRVVAWRVGFLAFGLMVAGGMSPLLVEMAGGGRPGYAVMGMLLALMAGGALLGSLRAVWKLQDRSRDFGAPLKPAKALAAGVRATLGNPAYRFLWIGYAFQTVAMGAQSAMMPYAVTYQIQASSGVLAQLFLAGAIVQVAAMPLWVKFADRWGATRAAIAAAAAYALATLGYVWCGPGDVALATAVAALAGLGQAGCYVLPFALMPSVVAARDQKEAEANLGLLTAVWVSGEKLGLALGGAAAGVLLGLAGYVSGGQAQPDSALAAIPLLFATGPALMLACSAPLLFKLDRLRRRQGQPL</sequence>
<dbReference type="PROSITE" id="PS51257">
    <property type="entry name" value="PROKAR_LIPOPROTEIN"/>
    <property type="match status" value="1"/>
</dbReference>
<keyword evidence="2" id="KW-0472">Membrane</keyword>
<feature type="transmembrane region" description="Helical" evidence="2">
    <location>
        <begin position="192"/>
        <end position="215"/>
    </location>
</feature>
<proteinExistence type="inferred from homology"/>
<keyword evidence="3" id="KW-0762">Sugar transport</keyword>